<evidence type="ECO:0000313" key="2">
    <source>
        <dbReference type="Proteomes" id="UP000640274"/>
    </source>
</evidence>
<proteinExistence type="predicted"/>
<dbReference type="RefSeq" id="WP_199020993.1">
    <property type="nucleotide sequence ID" value="NZ_JAELUP010000103.1"/>
</dbReference>
<gene>
    <name evidence="1" type="primary">mciZ</name>
    <name evidence="1" type="ORF">JFN88_19780</name>
</gene>
<accession>A0A934J5W3</accession>
<dbReference type="Proteomes" id="UP000640274">
    <property type="component" value="Unassembled WGS sequence"/>
</dbReference>
<dbReference type="Pfam" id="PF13072">
    <property type="entry name" value="MciZ"/>
    <property type="match status" value="1"/>
</dbReference>
<sequence length="48" mass="5550">MIKVMDNKQLMMSGKAWEIRYMLRQMKKTASAQSTLGDYLKHKGGTRS</sequence>
<evidence type="ECO:0000313" key="1">
    <source>
        <dbReference type="EMBL" id="MBJ6363450.1"/>
    </source>
</evidence>
<dbReference type="AlphaFoldDB" id="A0A934J5W3"/>
<keyword evidence="2" id="KW-1185">Reference proteome</keyword>
<protein>
    <submittedName>
        <fullName evidence="1">Z-ring formation inhibitor MciZ</fullName>
    </submittedName>
</protein>
<comment type="caution">
    <text evidence="1">The sequence shown here is derived from an EMBL/GenBank/DDBJ whole genome shotgun (WGS) entry which is preliminary data.</text>
</comment>
<dbReference type="InterPro" id="IPR025177">
    <property type="entry name" value="MciZ"/>
</dbReference>
<name>A0A934J5W3_9BACL</name>
<reference evidence="1" key="1">
    <citation type="submission" date="2020-12" db="EMBL/GenBank/DDBJ databases">
        <authorList>
            <person name="Huq M.A."/>
        </authorList>
    </citation>
    <scope>NUCLEOTIDE SEQUENCE</scope>
    <source>
        <strain evidence="1">MAHUQ-46</strain>
    </source>
</reference>
<dbReference type="EMBL" id="JAELUP010000103">
    <property type="protein sequence ID" value="MBJ6363450.1"/>
    <property type="molecule type" value="Genomic_DNA"/>
</dbReference>
<organism evidence="1 2">
    <name type="scientific">Paenibacillus roseus</name>
    <dbReference type="NCBI Taxonomy" id="2798579"/>
    <lineage>
        <taxon>Bacteria</taxon>
        <taxon>Bacillati</taxon>
        <taxon>Bacillota</taxon>
        <taxon>Bacilli</taxon>
        <taxon>Bacillales</taxon>
        <taxon>Paenibacillaceae</taxon>
        <taxon>Paenibacillus</taxon>
    </lineage>
</organism>